<dbReference type="AlphaFoldDB" id="A0A1I2IUP7"/>
<keyword evidence="4" id="KW-1185">Reference proteome</keyword>
<reference evidence="3 4" key="1">
    <citation type="submission" date="2016-10" db="EMBL/GenBank/DDBJ databases">
        <authorList>
            <person name="de Groot N.N."/>
        </authorList>
    </citation>
    <scope>NUCLEOTIDE SEQUENCE [LARGE SCALE GENOMIC DNA]</scope>
    <source>
        <strain>GEY</strain>
        <strain evidence="4">DSM 9560</strain>
    </source>
</reference>
<evidence type="ECO:0000256" key="1">
    <source>
        <dbReference type="SAM" id="SignalP"/>
    </source>
</evidence>
<proteinExistence type="predicted"/>
<name>A0A1I2IUP7_9BACT</name>
<dbReference type="Gene3D" id="3.50.30.30">
    <property type="match status" value="1"/>
</dbReference>
<protein>
    <submittedName>
        <fullName evidence="3">Peptidase family M28</fullName>
    </submittedName>
</protein>
<feature type="chain" id="PRO_5011543612" evidence="1">
    <location>
        <begin position="25"/>
        <end position="426"/>
    </location>
</feature>
<dbReference type="Gene3D" id="3.40.630.10">
    <property type="entry name" value="Zn peptidases"/>
    <property type="match status" value="1"/>
</dbReference>
<dbReference type="PANTHER" id="PTHR12147">
    <property type="entry name" value="METALLOPEPTIDASE M28 FAMILY MEMBER"/>
    <property type="match status" value="1"/>
</dbReference>
<dbReference type="InterPro" id="IPR007484">
    <property type="entry name" value="Peptidase_M28"/>
</dbReference>
<evidence type="ECO:0000313" key="4">
    <source>
        <dbReference type="Proteomes" id="UP000199513"/>
    </source>
</evidence>
<evidence type="ECO:0000259" key="2">
    <source>
        <dbReference type="Pfam" id="PF04389"/>
    </source>
</evidence>
<evidence type="ECO:0000313" key="3">
    <source>
        <dbReference type="EMBL" id="SFF45378.1"/>
    </source>
</evidence>
<organism evidence="3 4">
    <name type="scientific">Thermoflexibacter ruber</name>
    <dbReference type="NCBI Taxonomy" id="1003"/>
    <lineage>
        <taxon>Bacteria</taxon>
        <taxon>Pseudomonadati</taxon>
        <taxon>Bacteroidota</taxon>
        <taxon>Cytophagia</taxon>
        <taxon>Cytophagales</taxon>
        <taxon>Thermoflexibacteraceae</taxon>
        <taxon>Thermoflexibacter</taxon>
    </lineage>
</organism>
<gene>
    <name evidence="3" type="ORF">SAMN04488541_103610</name>
</gene>
<dbReference type="GO" id="GO:0008235">
    <property type="term" value="F:metalloexopeptidase activity"/>
    <property type="evidence" value="ECO:0007669"/>
    <property type="project" value="InterPro"/>
</dbReference>
<dbReference type="InterPro" id="IPR045175">
    <property type="entry name" value="M28_fam"/>
</dbReference>
<keyword evidence="1" id="KW-0732">Signal</keyword>
<dbReference type="STRING" id="1003.SAMN04488541_103610"/>
<feature type="domain" description="Peptidase M28" evidence="2">
    <location>
        <begin position="226"/>
        <end position="416"/>
    </location>
</feature>
<dbReference type="Pfam" id="PF04389">
    <property type="entry name" value="Peptidase_M28"/>
    <property type="match status" value="1"/>
</dbReference>
<dbReference type="EMBL" id="FONY01000036">
    <property type="protein sequence ID" value="SFF45378.1"/>
    <property type="molecule type" value="Genomic_DNA"/>
</dbReference>
<dbReference type="SUPFAM" id="SSF53187">
    <property type="entry name" value="Zn-dependent exopeptidases"/>
    <property type="match status" value="1"/>
</dbReference>
<dbReference type="GO" id="GO:0006508">
    <property type="term" value="P:proteolysis"/>
    <property type="evidence" value="ECO:0007669"/>
    <property type="project" value="InterPro"/>
</dbReference>
<feature type="signal peptide" evidence="1">
    <location>
        <begin position="1"/>
        <end position="24"/>
    </location>
</feature>
<sequence length="426" mass="47974">MKKYREILFILFYTLLLLANDASAQDMQRAKQTVADLCSPQMYGRGYLANGDKIAAKYIANRLEKAGAKKFNDSYFQNFSLNINTFPDKVQLEIDGKKLDLGAEFIVSPISTSGSGSGQAYFLDSLIFTENVEARQAFLKEDLTNRIIIFNGKDYPKIADLPTSLVRKFYEAKAFISIENKLTMSLANTQLSKPTFSVLESKLPSNAKKIKFALEAKLVENYITQNVIGYWEGTAKADSFIVFTAHYDHLGGIGKKIYFAGANDNASGIALLLELLEYYKQNRPTYSVAFLFFGAEEAGLLGSKFYTENPLFPLSQIKFLINLDLVGTGIEGITIVNATVFSQEFSILEQINQEKNLFSQVRKRGKAANSDHYFFTEKGVKSFFIYTLGGIQAYHDIYDKAEALPLSHYENLFQLLTVFVERFAFK</sequence>
<dbReference type="Proteomes" id="UP000199513">
    <property type="component" value="Unassembled WGS sequence"/>
</dbReference>
<dbReference type="RefSeq" id="WP_221407703.1">
    <property type="nucleotide sequence ID" value="NZ_FONY01000036.1"/>
</dbReference>
<accession>A0A1I2IUP7</accession>
<dbReference type="PANTHER" id="PTHR12147:SF26">
    <property type="entry name" value="PEPTIDASE M28 DOMAIN-CONTAINING PROTEIN"/>
    <property type="match status" value="1"/>
</dbReference>